<dbReference type="Pfam" id="PF08279">
    <property type="entry name" value="HTH_11"/>
    <property type="match status" value="2"/>
</dbReference>
<dbReference type="InterPro" id="IPR050661">
    <property type="entry name" value="BglG_antiterminators"/>
</dbReference>
<keyword evidence="1" id="KW-0808">Transferase</keyword>
<keyword evidence="10" id="KW-1185">Reference proteome</keyword>
<dbReference type="GO" id="GO:0009401">
    <property type="term" value="P:phosphoenolpyruvate-dependent sugar phosphotransferase system"/>
    <property type="evidence" value="ECO:0007669"/>
    <property type="project" value="InterPro"/>
</dbReference>
<feature type="domain" description="PTS EIIA type-2" evidence="6">
    <location>
        <begin position="521"/>
        <end position="673"/>
    </location>
</feature>
<feature type="coiled-coil region" evidence="5">
    <location>
        <begin position="113"/>
        <end position="140"/>
    </location>
</feature>
<dbReference type="AlphaFoldDB" id="A0A917XYG9"/>
<dbReference type="InterPro" id="IPR036388">
    <property type="entry name" value="WH-like_DNA-bd_sf"/>
</dbReference>
<dbReference type="PROSITE" id="PS51094">
    <property type="entry name" value="PTS_EIIA_TYPE_2"/>
    <property type="match status" value="1"/>
</dbReference>
<dbReference type="Pfam" id="PF00359">
    <property type="entry name" value="PTS_EIIA_2"/>
    <property type="match status" value="1"/>
</dbReference>
<dbReference type="PROSITE" id="PS51099">
    <property type="entry name" value="PTS_EIIB_TYPE_2"/>
    <property type="match status" value="1"/>
</dbReference>
<dbReference type="GO" id="GO:0008982">
    <property type="term" value="F:protein-N(PI)-phosphohistidine-sugar phosphotransferase activity"/>
    <property type="evidence" value="ECO:0007669"/>
    <property type="project" value="InterPro"/>
</dbReference>
<dbReference type="GO" id="GO:0006355">
    <property type="term" value="P:regulation of DNA-templated transcription"/>
    <property type="evidence" value="ECO:0007669"/>
    <property type="project" value="InterPro"/>
</dbReference>
<comment type="caution">
    <text evidence="9">The sequence shown here is derived from an EMBL/GenBank/DDBJ whole genome shotgun (WGS) entry which is preliminary data.</text>
</comment>
<keyword evidence="4" id="KW-0804">Transcription</keyword>
<dbReference type="InterPro" id="IPR013011">
    <property type="entry name" value="PTS_EIIB_2"/>
</dbReference>
<proteinExistence type="predicted"/>
<dbReference type="InterPro" id="IPR036634">
    <property type="entry name" value="PRD_sf"/>
</dbReference>
<reference evidence="9" key="2">
    <citation type="submission" date="2020-09" db="EMBL/GenBank/DDBJ databases">
        <authorList>
            <person name="Sun Q."/>
            <person name="Ohkuma M."/>
        </authorList>
    </citation>
    <scope>NUCLEOTIDE SEQUENCE</scope>
    <source>
        <strain evidence="9">JCM 17251</strain>
    </source>
</reference>
<evidence type="ECO:0000256" key="2">
    <source>
        <dbReference type="ARBA" id="ARBA00022737"/>
    </source>
</evidence>
<dbReference type="Gene3D" id="3.40.930.10">
    <property type="entry name" value="Mannitol-specific EII, Chain A"/>
    <property type="match status" value="1"/>
</dbReference>
<dbReference type="InterPro" id="IPR036390">
    <property type="entry name" value="WH_DNA-bd_sf"/>
</dbReference>
<protein>
    <submittedName>
        <fullName evidence="9">Transcriptional regulator MtlR</fullName>
    </submittedName>
</protein>
<dbReference type="SUPFAM" id="SSF63520">
    <property type="entry name" value="PTS-regulatory domain, PRD"/>
    <property type="match status" value="2"/>
</dbReference>
<feature type="domain" description="PTS EIIB type-2" evidence="7">
    <location>
        <begin position="413"/>
        <end position="503"/>
    </location>
</feature>
<feature type="domain" description="PRD" evidence="8">
    <location>
        <begin position="308"/>
        <end position="413"/>
    </location>
</feature>
<dbReference type="Proteomes" id="UP000624041">
    <property type="component" value="Unassembled WGS sequence"/>
</dbReference>
<keyword evidence="3" id="KW-0805">Transcription regulation</keyword>
<dbReference type="PROSITE" id="PS51372">
    <property type="entry name" value="PRD_2"/>
    <property type="match status" value="2"/>
</dbReference>
<reference evidence="9" key="1">
    <citation type="journal article" date="2014" name="Int. J. Syst. Evol. Microbiol.">
        <title>Complete genome sequence of Corynebacterium casei LMG S-19264T (=DSM 44701T), isolated from a smear-ripened cheese.</title>
        <authorList>
            <consortium name="US DOE Joint Genome Institute (JGI-PGF)"/>
            <person name="Walter F."/>
            <person name="Albersmeier A."/>
            <person name="Kalinowski J."/>
            <person name="Ruckert C."/>
        </authorList>
    </citation>
    <scope>NUCLEOTIDE SEQUENCE</scope>
    <source>
        <strain evidence="9">JCM 17251</strain>
    </source>
</reference>
<keyword evidence="2" id="KW-0677">Repeat</keyword>
<evidence type="ECO:0000259" key="8">
    <source>
        <dbReference type="PROSITE" id="PS51372"/>
    </source>
</evidence>
<accession>A0A917XYG9</accession>
<dbReference type="PANTHER" id="PTHR30185:SF18">
    <property type="entry name" value="TRANSCRIPTIONAL REGULATOR MTLR"/>
    <property type="match status" value="1"/>
</dbReference>
<dbReference type="InterPro" id="IPR016152">
    <property type="entry name" value="PTrfase/Anion_transptr"/>
</dbReference>
<evidence type="ECO:0000259" key="6">
    <source>
        <dbReference type="PROSITE" id="PS51094"/>
    </source>
</evidence>
<dbReference type="EMBL" id="BMOS01000011">
    <property type="protein sequence ID" value="GGN58075.1"/>
    <property type="molecule type" value="Genomic_DNA"/>
</dbReference>
<dbReference type="Gene3D" id="1.10.10.10">
    <property type="entry name" value="Winged helix-like DNA-binding domain superfamily/Winged helix DNA-binding domain"/>
    <property type="match status" value="2"/>
</dbReference>
<evidence type="ECO:0000313" key="9">
    <source>
        <dbReference type="EMBL" id="GGN58075.1"/>
    </source>
</evidence>
<evidence type="ECO:0000256" key="4">
    <source>
        <dbReference type="ARBA" id="ARBA00023163"/>
    </source>
</evidence>
<sequence>MSITAREGKIILFLLQKQVQVTVGDLAEALDVSPRTIHRDLKGVEKILLNHRMELDKKAGVGLQIVGEQADQQLLERLLTSISPNDYTQEERQAMILSMLLEANEPVKLFTLAHELDVTVATISNDLDQLEAELENFHLTLTRRRGYGVQIEGDEANKRSAITHLIAKYVDPFSFISLLKENIQNKQTPTISNRLLGLVDPDKLRVIEKTVEQASTKLPYELADSARVGLVVHLALAIERLQKGDTIQFDQAYFEQLQGTKEYKIAEKIISELGTSLEISIPNDEIGYITMHLMGAKLRSDQHVLLEVENTGFAYQVKQLIAYVSKQIHVDMMGNNQLLNDLVTHLKPAIYRINKRMKITNPMIEQIKHDYDDLFHLIGEATSVIFPDLDFPDDEIGFIVLHFAAALLKGERQKALVICSSGIGTAKILATQLMKQVPEIKQIENKSMFDVDEEDLDQYDLIISTLPLKELEETDYILVSPMLNQSEVQQIKKAIRQQRLVVNNEKQKSNPNSLLQLEAIKLYTETILDLLHSFYVDERNHSESTLRAICIDLEKRKRIKNSETVFTKLMEREQVGGLGIPDTNLALFHTRSRDVPSIHFSIYVLENPRPMRGMDGKEMEVKHILVMLAPKDIQQESLETLSYLSSLLIQEDEAVRLFESADETAIKFYLAERFQTFLKDKRLL</sequence>
<evidence type="ECO:0000256" key="1">
    <source>
        <dbReference type="ARBA" id="ARBA00022679"/>
    </source>
</evidence>
<dbReference type="SUPFAM" id="SSF55804">
    <property type="entry name" value="Phoshotransferase/anion transport protein"/>
    <property type="match status" value="1"/>
</dbReference>
<dbReference type="InterPro" id="IPR002178">
    <property type="entry name" value="PTS_EIIA_type-2_dom"/>
</dbReference>
<feature type="domain" description="PRD" evidence="8">
    <location>
        <begin position="198"/>
        <end position="303"/>
    </location>
</feature>
<dbReference type="InterPro" id="IPR013196">
    <property type="entry name" value="HTH_11"/>
</dbReference>
<evidence type="ECO:0000313" key="10">
    <source>
        <dbReference type="Proteomes" id="UP000624041"/>
    </source>
</evidence>
<dbReference type="Gene3D" id="1.10.1790.10">
    <property type="entry name" value="PRD domain"/>
    <property type="match status" value="2"/>
</dbReference>
<dbReference type="SUPFAM" id="SSF46785">
    <property type="entry name" value="Winged helix' DNA-binding domain"/>
    <property type="match status" value="2"/>
</dbReference>
<keyword evidence="5" id="KW-0175">Coiled coil</keyword>
<dbReference type="PANTHER" id="PTHR30185">
    <property type="entry name" value="CRYPTIC BETA-GLUCOSIDE BGL OPERON ANTITERMINATOR"/>
    <property type="match status" value="1"/>
</dbReference>
<name>A0A917XYG9_9BACI</name>
<organism evidence="9 10">
    <name type="scientific">Oceanobacillus indicireducens</name>
    <dbReference type="NCBI Taxonomy" id="1004261"/>
    <lineage>
        <taxon>Bacteria</taxon>
        <taxon>Bacillati</taxon>
        <taxon>Bacillota</taxon>
        <taxon>Bacilli</taxon>
        <taxon>Bacillales</taxon>
        <taxon>Bacillaceae</taxon>
        <taxon>Oceanobacillus</taxon>
    </lineage>
</organism>
<dbReference type="Pfam" id="PF00874">
    <property type="entry name" value="PRD"/>
    <property type="match status" value="2"/>
</dbReference>
<dbReference type="SUPFAM" id="SSF52794">
    <property type="entry name" value="PTS system IIB component-like"/>
    <property type="match status" value="1"/>
</dbReference>
<evidence type="ECO:0000256" key="5">
    <source>
        <dbReference type="SAM" id="Coils"/>
    </source>
</evidence>
<evidence type="ECO:0000259" key="7">
    <source>
        <dbReference type="PROSITE" id="PS51099"/>
    </source>
</evidence>
<dbReference type="Gene3D" id="3.40.50.2300">
    <property type="match status" value="1"/>
</dbReference>
<evidence type="ECO:0000256" key="3">
    <source>
        <dbReference type="ARBA" id="ARBA00023015"/>
    </source>
</evidence>
<gene>
    <name evidence="9" type="primary">mtlR</name>
    <name evidence="9" type="ORF">GCM10007971_19690</name>
</gene>
<dbReference type="InterPro" id="IPR011608">
    <property type="entry name" value="PRD"/>
</dbReference>
<dbReference type="CDD" id="cd05568">
    <property type="entry name" value="PTS_IIB_bgl_like"/>
    <property type="match status" value="1"/>
</dbReference>
<dbReference type="RefSeq" id="WP_188857014.1">
    <property type="nucleotide sequence ID" value="NZ_BMOS01000011.1"/>
</dbReference>
<dbReference type="InterPro" id="IPR036095">
    <property type="entry name" value="PTS_EIIB-like_sf"/>
</dbReference>